<protein>
    <submittedName>
        <fullName evidence="2">Uncharacterized protein</fullName>
    </submittedName>
</protein>
<reference evidence="2" key="1">
    <citation type="submission" date="2006-10" db="EMBL/GenBank/DDBJ databases">
        <authorList>
            <person name="Amadeo P."/>
            <person name="Zhao Q."/>
            <person name="Wortman J."/>
            <person name="Fraser-Liggett C."/>
            <person name="Carlton J."/>
        </authorList>
    </citation>
    <scope>NUCLEOTIDE SEQUENCE</scope>
    <source>
        <strain evidence="2">G3</strain>
    </source>
</reference>
<accession>A2DAE4</accession>
<feature type="transmembrane region" description="Helical" evidence="1">
    <location>
        <begin position="65"/>
        <end position="89"/>
    </location>
</feature>
<evidence type="ECO:0000313" key="2">
    <source>
        <dbReference type="EMBL" id="EAY22792.1"/>
    </source>
</evidence>
<reference evidence="2" key="2">
    <citation type="journal article" date="2007" name="Science">
        <title>Draft genome sequence of the sexually transmitted pathogen Trichomonas vaginalis.</title>
        <authorList>
            <person name="Carlton J.M."/>
            <person name="Hirt R.P."/>
            <person name="Silva J.C."/>
            <person name="Delcher A.L."/>
            <person name="Schatz M."/>
            <person name="Zhao Q."/>
            <person name="Wortman J.R."/>
            <person name="Bidwell S.L."/>
            <person name="Alsmark U.C.M."/>
            <person name="Besteiro S."/>
            <person name="Sicheritz-Ponten T."/>
            <person name="Noel C.J."/>
            <person name="Dacks J.B."/>
            <person name="Foster P.G."/>
            <person name="Simillion C."/>
            <person name="Van de Peer Y."/>
            <person name="Miranda-Saavedra D."/>
            <person name="Barton G.J."/>
            <person name="Westrop G.D."/>
            <person name="Mueller S."/>
            <person name="Dessi D."/>
            <person name="Fiori P.L."/>
            <person name="Ren Q."/>
            <person name="Paulsen I."/>
            <person name="Zhang H."/>
            <person name="Bastida-Corcuera F.D."/>
            <person name="Simoes-Barbosa A."/>
            <person name="Brown M.T."/>
            <person name="Hayes R.D."/>
            <person name="Mukherjee M."/>
            <person name="Okumura C.Y."/>
            <person name="Schneider R."/>
            <person name="Smith A.J."/>
            <person name="Vanacova S."/>
            <person name="Villalvazo M."/>
            <person name="Haas B.J."/>
            <person name="Pertea M."/>
            <person name="Feldblyum T.V."/>
            <person name="Utterback T.R."/>
            <person name="Shu C.L."/>
            <person name="Osoegawa K."/>
            <person name="de Jong P.J."/>
            <person name="Hrdy I."/>
            <person name="Horvathova L."/>
            <person name="Zubacova Z."/>
            <person name="Dolezal P."/>
            <person name="Malik S.B."/>
            <person name="Logsdon J.M. Jr."/>
            <person name="Henze K."/>
            <person name="Gupta A."/>
            <person name="Wang C.C."/>
            <person name="Dunne R.L."/>
            <person name="Upcroft J.A."/>
            <person name="Upcroft P."/>
            <person name="White O."/>
            <person name="Salzberg S.L."/>
            <person name="Tang P."/>
            <person name="Chiu C.-H."/>
            <person name="Lee Y.-S."/>
            <person name="Embley T.M."/>
            <person name="Coombs G.H."/>
            <person name="Mottram J.C."/>
            <person name="Tachezy J."/>
            <person name="Fraser-Liggett C.M."/>
            <person name="Johnson P.J."/>
        </authorList>
    </citation>
    <scope>NUCLEOTIDE SEQUENCE [LARGE SCALE GENOMIC DNA]</scope>
    <source>
        <strain evidence="2">G3</strain>
    </source>
</reference>
<sequence>MMLFLLTFIRKNHELDLPDDSFDVDLPRTPFQTIAATTPLATESRYEQYQDVTVTTEPNYTEQNLLYAFIALVCVAVVGIIASVTYFVIKKRNAGQVAASANDQEEESGDGKQNTTQTRTITMTGTRSMRQTIPSRTTTANTTMHAKSIYAVNTVIL</sequence>
<evidence type="ECO:0000256" key="1">
    <source>
        <dbReference type="SAM" id="Phobius"/>
    </source>
</evidence>
<dbReference type="KEGG" id="tva:5468350"/>
<proteinExistence type="predicted"/>
<dbReference type="InParanoid" id="A2DAE4"/>
<gene>
    <name evidence="2" type="ORF">TVAG_477210</name>
</gene>
<dbReference type="EMBL" id="DS113182">
    <property type="protein sequence ID" value="EAY22792.1"/>
    <property type="molecule type" value="Genomic_DNA"/>
</dbReference>
<organism evidence="2 3">
    <name type="scientific">Trichomonas vaginalis (strain ATCC PRA-98 / G3)</name>
    <dbReference type="NCBI Taxonomy" id="412133"/>
    <lineage>
        <taxon>Eukaryota</taxon>
        <taxon>Metamonada</taxon>
        <taxon>Parabasalia</taxon>
        <taxon>Trichomonadida</taxon>
        <taxon>Trichomonadidae</taxon>
        <taxon>Trichomonas</taxon>
    </lineage>
</organism>
<dbReference type="RefSeq" id="XP_001583778.1">
    <property type="nucleotide sequence ID" value="XM_001583728.1"/>
</dbReference>
<name>A2DAE4_TRIV3</name>
<dbReference type="VEuPathDB" id="TrichDB:TVAGG3_0267370"/>
<keyword evidence="3" id="KW-1185">Reference proteome</keyword>
<dbReference type="Proteomes" id="UP000001542">
    <property type="component" value="Unassembled WGS sequence"/>
</dbReference>
<keyword evidence="1" id="KW-0812">Transmembrane</keyword>
<dbReference type="AlphaFoldDB" id="A2DAE4"/>
<keyword evidence="1" id="KW-1133">Transmembrane helix</keyword>
<dbReference type="VEuPathDB" id="TrichDB:TVAG_477210"/>
<evidence type="ECO:0000313" key="3">
    <source>
        <dbReference type="Proteomes" id="UP000001542"/>
    </source>
</evidence>
<keyword evidence="1" id="KW-0472">Membrane</keyword>